<dbReference type="EMBL" id="JABXYM010000001">
    <property type="protein sequence ID" value="MCR6095309.1"/>
    <property type="molecule type" value="Genomic_DNA"/>
</dbReference>
<evidence type="ECO:0000313" key="3">
    <source>
        <dbReference type="EMBL" id="MCR6095309.1"/>
    </source>
</evidence>
<evidence type="ECO:0000313" key="4">
    <source>
        <dbReference type="Proteomes" id="UP001057753"/>
    </source>
</evidence>
<feature type="domain" description="Amidohydrolase-related" evidence="2">
    <location>
        <begin position="56"/>
        <end position="416"/>
    </location>
</feature>
<dbReference type="Gene3D" id="2.30.40.10">
    <property type="entry name" value="Urease, subunit C, domain 1"/>
    <property type="match status" value="1"/>
</dbReference>
<dbReference type="InterPro" id="IPR050287">
    <property type="entry name" value="MTA/SAH_deaminase"/>
</dbReference>
<dbReference type="SUPFAM" id="SSF51338">
    <property type="entry name" value="Composite domain of metallo-dependent hydrolases"/>
    <property type="match status" value="2"/>
</dbReference>
<dbReference type="NCBIfam" id="NF006056">
    <property type="entry name" value="PRK08204.1"/>
    <property type="match status" value="1"/>
</dbReference>
<gene>
    <name evidence="3" type="ORF">HXA33_02025</name>
</gene>
<dbReference type="RefSeq" id="WP_257820006.1">
    <property type="nucleotide sequence ID" value="NZ_JABXYM010000001.1"/>
</dbReference>
<accession>A0A9Q4AZ37</accession>
<evidence type="ECO:0000256" key="1">
    <source>
        <dbReference type="ARBA" id="ARBA00022801"/>
    </source>
</evidence>
<dbReference type="Pfam" id="PF01979">
    <property type="entry name" value="Amidohydro_1"/>
    <property type="match status" value="1"/>
</dbReference>
<dbReference type="GO" id="GO:0016810">
    <property type="term" value="F:hydrolase activity, acting on carbon-nitrogen (but not peptide) bonds"/>
    <property type="evidence" value="ECO:0007669"/>
    <property type="project" value="InterPro"/>
</dbReference>
<dbReference type="AlphaFoldDB" id="A0A9Q4AZ37"/>
<keyword evidence="1" id="KW-0378">Hydrolase</keyword>
<dbReference type="InterPro" id="IPR006680">
    <property type="entry name" value="Amidohydro-rel"/>
</dbReference>
<evidence type="ECO:0000259" key="2">
    <source>
        <dbReference type="Pfam" id="PF01979"/>
    </source>
</evidence>
<proteinExistence type="predicted"/>
<protein>
    <submittedName>
        <fullName evidence="3">Amidohydrolase family protein</fullName>
    </submittedName>
</protein>
<reference evidence="3" key="1">
    <citation type="submission" date="2020-06" db="EMBL/GenBank/DDBJ databases">
        <title>Insight into the genomes of haloalkaliphilic bacilli from Kenyan soda lakes.</title>
        <authorList>
            <person name="Mwirichia R."/>
            <person name="Villamizar G.C."/>
            <person name="Poehlein A."/>
            <person name="Mugweru J."/>
            <person name="Kipnyargis A."/>
            <person name="Kiplimo D."/>
            <person name="Orwa P."/>
            <person name="Daniel R."/>
        </authorList>
    </citation>
    <scope>NUCLEOTIDE SEQUENCE</scope>
    <source>
        <strain evidence="3">B1096_S55</strain>
    </source>
</reference>
<dbReference type="InterPro" id="IPR011059">
    <property type="entry name" value="Metal-dep_hydrolase_composite"/>
</dbReference>
<dbReference type="Proteomes" id="UP001057753">
    <property type="component" value="Unassembled WGS sequence"/>
</dbReference>
<dbReference type="SUPFAM" id="SSF51556">
    <property type="entry name" value="Metallo-dependent hydrolases"/>
    <property type="match status" value="1"/>
</dbReference>
<keyword evidence="4" id="KW-1185">Reference proteome</keyword>
<dbReference type="PANTHER" id="PTHR43794:SF11">
    <property type="entry name" value="AMIDOHYDROLASE-RELATED DOMAIN-CONTAINING PROTEIN"/>
    <property type="match status" value="1"/>
</dbReference>
<sequence>MVKKVFKGGNIITMDPHIGDLEKGDILVEGSKIIDIQREIHIDDKECEIIDATDMIILPGFIDTHRHTWESLIRNIGADWSLQTYLSSIYYGNIGSLRSPDDDYIGNLIGALEALEAGVTTILDWTMIISQDHTDELIRGLQESGIRAVFAHGSPGEGTFWDRESERVNLEQARYTKKTHFSSNDQLITMGLAIRGPEFSAWEATVKEIELARELDAICSMHLGFGTWGAQDRSIEKLNRAGLLGKDLNFTHANAVSPEEIKMLVEKGGSVSVTPEVEMMMGHGYPATGLCLENGLNPALGVDVVTSTAGDMFAQMKFALQAERARVNQKILDEGNMPGPELSISARKMLELATIEGAKTLDLDDKVGSLTPGKEADIVMIRTSDLNLFPINDPVGAVVQTCHAGNVDSVFVGGKPIKREGKMLNIDITGLKKQAIEARDAIMSRYQR</sequence>
<dbReference type="Gene3D" id="3.20.20.140">
    <property type="entry name" value="Metal-dependent hydrolases"/>
    <property type="match status" value="1"/>
</dbReference>
<dbReference type="PANTHER" id="PTHR43794">
    <property type="entry name" value="AMINOHYDROLASE SSNA-RELATED"/>
    <property type="match status" value="1"/>
</dbReference>
<dbReference type="InterPro" id="IPR032466">
    <property type="entry name" value="Metal_Hydrolase"/>
</dbReference>
<organism evidence="3 4">
    <name type="scientific">Salipaludibacillus agaradhaerens</name>
    <name type="common">Bacillus agaradhaerens</name>
    <dbReference type="NCBI Taxonomy" id="76935"/>
    <lineage>
        <taxon>Bacteria</taxon>
        <taxon>Bacillati</taxon>
        <taxon>Bacillota</taxon>
        <taxon>Bacilli</taxon>
        <taxon>Bacillales</taxon>
        <taxon>Bacillaceae</taxon>
    </lineage>
</organism>
<comment type="caution">
    <text evidence="3">The sequence shown here is derived from an EMBL/GenBank/DDBJ whole genome shotgun (WGS) entry which is preliminary data.</text>
</comment>
<name>A0A9Q4AZ37_SALAG</name>